<dbReference type="Proteomes" id="UP000072741">
    <property type="component" value="Unassembled WGS sequence"/>
</dbReference>
<evidence type="ECO:0000256" key="6">
    <source>
        <dbReference type="ARBA" id="ARBA00015850"/>
    </source>
</evidence>
<evidence type="ECO:0000256" key="7">
    <source>
        <dbReference type="ARBA" id="ARBA00022475"/>
    </source>
</evidence>
<evidence type="ECO:0000256" key="2">
    <source>
        <dbReference type="ARBA" id="ARBA00004651"/>
    </source>
</evidence>
<gene>
    <name evidence="19" type="primary">cobS</name>
    <name evidence="20" type="ORF">NS331_18225</name>
</gene>
<evidence type="ECO:0000313" key="20">
    <source>
        <dbReference type="EMBL" id="KTT16643.1"/>
    </source>
</evidence>
<feature type="transmembrane region" description="Helical" evidence="19">
    <location>
        <begin position="186"/>
        <end position="206"/>
    </location>
</feature>
<evidence type="ECO:0000256" key="13">
    <source>
        <dbReference type="ARBA" id="ARBA00023136"/>
    </source>
</evidence>
<evidence type="ECO:0000256" key="15">
    <source>
        <dbReference type="ARBA" id="ARBA00032605"/>
    </source>
</evidence>
<comment type="similarity">
    <text evidence="4 19">Belongs to the CobS family.</text>
</comment>
<dbReference type="GO" id="GO:0051073">
    <property type="term" value="F:adenosylcobinamide-GDP ribazoletransferase activity"/>
    <property type="evidence" value="ECO:0007669"/>
    <property type="project" value="UniProtKB-UniRule"/>
</dbReference>
<comment type="catalytic activity">
    <reaction evidence="18 19">
        <text>alpha-ribazole 5'-phosphate + adenosylcob(III)inamide-GDP = adenosylcob(III)alamin 5'-phosphate + GMP + H(+)</text>
        <dbReference type="Rhea" id="RHEA:23560"/>
        <dbReference type="ChEBI" id="CHEBI:15378"/>
        <dbReference type="ChEBI" id="CHEBI:57918"/>
        <dbReference type="ChEBI" id="CHEBI:58115"/>
        <dbReference type="ChEBI" id="CHEBI:60487"/>
        <dbReference type="ChEBI" id="CHEBI:60493"/>
        <dbReference type="EC" id="2.7.8.26"/>
    </reaction>
</comment>
<evidence type="ECO:0000313" key="21">
    <source>
        <dbReference type="Proteomes" id="UP000072741"/>
    </source>
</evidence>
<name>A0A147GQH2_9BURK</name>
<dbReference type="PANTHER" id="PTHR34148">
    <property type="entry name" value="ADENOSYLCOBINAMIDE-GDP RIBAZOLETRANSFERASE"/>
    <property type="match status" value="1"/>
</dbReference>
<comment type="caution">
    <text evidence="20">The sequence shown here is derived from an EMBL/GenBank/DDBJ whole genome shotgun (WGS) entry which is preliminary data.</text>
</comment>
<keyword evidence="8 19" id="KW-0169">Cobalamin biosynthesis</keyword>
<accession>A0A147GQH2</accession>
<dbReference type="EC" id="2.7.8.26" evidence="5 19"/>
<dbReference type="InterPro" id="IPR003805">
    <property type="entry name" value="CobS"/>
</dbReference>
<evidence type="ECO:0000256" key="11">
    <source>
        <dbReference type="ARBA" id="ARBA00022842"/>
    </source>
</evidence>
<protein>
    <recommendedName>
        <fullName evidence="6 19">Adenosylcobinamide-GDP ribazoletransferase</fullName>
        <ecNumber evidence="5 19">2.7.8.26</ecNumber>
    </recommendedName>
    <alternativeName>
        <fullName evidence="16 19">Cobalamin synthase</fullName>
    </alternativeName>
    <alternativeName>
        <fullName evidence="15 19">Cobalamin-5'-phosphate synthase</fullName>
    </alternativeName>
</protein>
<dbReference type="OrthoDB" id="9794626at2"/>
<keyword evidence="10 19" id="KW-0812">Transmembrane</keyword>
<dbReference type="AlphaFoldDB" id="A0A147GQH2"/>
<evidence type="ECO:0000256" key="19">
    <source>
        <dbReference type="HAMAP-Rule" id="MF_00719"/>
    </source>
</evidence>
<evidence type="ECO:0000256" key="5">
    <source>
        <dbReference type="ARBA" id="ARBA00013200"/>
    </source>
</evidence>
<dbReference type="PATRIC" id="fig|433924.3.peg.622"/>
<evidence type="ECO:0000256" key="14">
    <source>
        <dbReference type="ARBA" id="ARBA00025228"/>
    </source>
</evidence>
<comment type="pathway">
    <text evidence="3 19">Cofactor biosynthesis; adenosylcobalamin biosynthesis; adenosylcobalamin from cob(II)yrinate a,c-diamide: step 7/7.</text>
</comment>
<evidence type="ECO:0000256" key="3">
    <source>
        <dbReference type="ARBA" id="ARBA00004663"/>
    </source>
</evidence>
<dbReference type="Pfam" id="PF02654">
    <property type="entry name" value="CobS"/>
    <property type="match status" value="1"/>
</dbReference>
<feature type="transmembrane region" description="Helical" evidence="19">
    <location>
        <begin position="40"/>
        <end position="63"/>
    </location>
</feature>
<feature type="transmembrane region" description="Helical" evidence="19">
    <location>
        <begin position="117"/>
        <end position="137"/>
    </location>
</feature>
<evidence type="ECO:0000256" key="16">
    <source>
        <dbReference type="ARBA" id="ARBA00032853"/>
    </source>
</evidence>
<comment type="catalytic activity">
    <reaction evidence="17 19">
        <text>alpha-ribazole + adenosylcob(III)inamide-GDP = adenosylcob(III)alamin + GMP + H(+)</text>
        <dbReference type="Rhea" id="RHEA:16049"/>
        <dbReference type="ChEBI" id="CHEBI:10329"/>
        <dbReference type="ChEBI" id="CHEBI:15378"/>
        <dbReference type="ChEBI" id="CHEBI:18408"/>
        <dbReference type="ChEBI" id="CHEBI:58115"/>
        <dbReference type="ChEBI" id="CHEBI:60487"/>
        <dbReference type="EC" id="2.7.8.26"/>
    </reaction>
</comment>
<keyword evidence="11 19" id="KW-0460">Magnesium</keyword>
<feature type="transmembrane region" description="Helical" evidence="19">
    <location>
        <begin position="143"/>
        <end position="165"/>
    </location>
</feature>
<dbReference type="HAMAP" id="MF_00719">
    <property type="entry name" value="CobS"/>
    <property type="match status" value="1"/>
</dbReference>
<dbReference type="GO" id="GO:0008818">
    <property type="term" value="F:cobalamin 5'-phosphate synthase activity"/>
    <property type="evidence" value="ECO:0007669"/>
    <property type="project" value="UniProtKB-UniRule"/>
</dbReference>
<evidence type="ECO:0000256" key="18">
    <source>
        <dbReference type="ARBA" id="ARBA00049504"/>
    </source>
</evidence>
<evidence type="ECO:0000256" key="8">
    <source>
        <dbReference type="ARBA" id="ARBA00022573"/>
    </source>
</evidence>
<dbReference type="PANTHER" id="PTHR34148:SF1">
    <property type="entry name" value="ADENOSYLCOBINAMIDE-GDP RIBAZOLETRANSFERASE"/>
    <property type="match status" value="1"/>
</dbReference>
<keyword evidence="9 19" id="KW-0808">Transferase</keyword>
<dbReference type="UniPathway" id="UPA00148">
    <property type="reaction ID" value="UER00238"/>
</dbReference>
<dbReference type="EMBL" id="LDSL01000123">
    <property type="protein sequence ID" value="KTT16643.1"/>
    <property type="molecule type" value="Genomic_DNA"/>
</dbReference>
<evidence type="ECO:0000256" key="1">
    <source>
        <dbReference type="ARBA" id="ARBA00001946"/>
    </source>
</evidence>
<dbReference type="RefSeq" id="WP_058643370.1">
    <property type="nucleotide sequence ID" value="NZ_LDSL01000123.1"/>
</dbReference>
<sequence>MNGVRHFLLALQFFTRIPVTGRLAAWVGYSPQMLRASAAHFPGVGWVVGLIAAAVFGLGLAGLHGPMGALAAAVLATAATVWATGGFHEDGLADTADGLGGSSQRERALAIMKDSRIGSFGALALWLALGLKAALLATLAGQGVIAATASLLAAHVLSRLAPLFLIRRLPHVGDSATSKSKPLADALPRGALAVGLAWSVPAALLLLAVQGLLHGLAALLLGAAVTAWMFRLLRRRLCGFTGDGLGATQQLCELAIYLALAWRP</sequence>
<reference evidence="20 21" key="1">
    <citation type="journal article" date="2016" name="Front. Microbiol.">
        <title>Genomic Resource of Rice Seed Associated Bacteria.</title>
        <authorList>
            <person name="Midha S."/>
            <person name="Bansal K."/>
            <person name="Sharma S."/>
            <person name="Kumar N."/>
            <person name="Patil P.P."/>
            <person name="Chaudhry V."/>
            <person name="Patil P.B."/>
        </authorList>
    </citation>
    <scope>NUCLEOTIDE SEQUENCE [LARGE SCALE GENOMIC DNA]</scope>
    <source>
        <strain evidence="20 21">NS331</strain>
    </source>
</reference>
<keyword evidence="12 19" id="KW-1133">Transmembrane helix</keyword>
<organism evidence="20 21">
    <name type="scientific">Pseudacidovorax intermedius</name>
    <dbReference type="NCBI Taxonomy" id="433924"/>
    <lineage>
        <taxon>Bacteria</taxon>
        <taxon>Pseudomonadati</taxon>
        <taxon>Pseudomonadota</taxon>
        <taxon>Betaproteobacteria</taxon>
        <taxon>Burkholderiales</taxon>
        <taxon>Comamonadaceae</taxon>
        <taxon>Pseudacidovorax</taxon>
    </lineage>
</organism>
<keyword evidence="7 19" id="KW-1003">Cell membrane</keyword>
<feature type="transmembrane region" description="Helical" evidence="19">
    <location>
        <begin position="212"/>
        <end position="230"/>
    </location>
</feature>
<evidence type="ECO:0000256" key="10">
    <source>
        <dbReference type="ARBA" id="ARBA00022692"/>
    </source>
</evidence>
<comment type="function">
    <text evidence="14 19">Joins adenosylcobinamide-GDP and alpha-ribazole to generate adenosylcobalamin (Ado-cobalamin). Also synthesizes adenosylcobalamin 5'-phosphate from adenosylcobinamide-GDP and alpha-ribazole 5'-phosphate.</text>
</comment>
<dbReference type="GO" id="GO:0005886">
    <property type="term" value="C:plasma membrane"/>
    <property type="evidence" value="ECO:0007669"/>
    <property type="project" value="UniProtKB-SubCell"/>
</dbReference>
<keyword evidence="13 19" id="KW-0472">Membrane</keyword>
<evidence type="ECO:0000256" key="17">
    <source>
        <dbReference type="ARBA" id="ARBA00048623"/>
    </source>
</evidence>
<comment type="cofactor">
    <cofactor evidence="1 19">
        <name>Mg(2+)</name>
        <dbReference type="ChEBI" id="CHEBI:18420"/>
    </cofactor>
</comment>
<proteinExistence type="inferred from homology"/>
<evidence type="ECO:0000256" key="9">
    <source>
        <dbReference type="ARBA" id="ARBA00022679"/>
    </source>
</evidence>
<evidence type="ECO:0000256" key="4">
    <source>
        <dbReference type="ARBA" id="ARBA00010561"/>
    </source>
</evidence>
<evidence type="ECO:0000256" key="12">
    <source>
        <dbReference type="ARBA" id="ARBA00022989"/>
    </source>
</evidence>
<comment type="subcellular location">
    <subcellularLocation>
        <location evidence="2 19">Cell membrane</location>
        <topology evidence="2 19">Multi-pass membrane protein</topology>
    </subcellularLocation>
</comment>
<dbReference type="GO" id="GO:0009236">
    <property type="term" value="P:cobalamin biosynthetic process"/>
    <property type="evidence" value="ECO:0007669"/>
    <property type="project" value="UniProtKB-UniRule"/>
</dbReference>
<keyword evidence="21" id="KW-1185">Reference proteome</keyword>